<evidence type="ECO:0000313" key="6">
    <source>
        <dbReference type="Proteomes" id="UP000681967"/>
    </source>
</evidence>
<protein>
    <recommendedName>
        <fullName evidence="3">Small ribosomal subunit protein uS10 domain-containing protein</fullName>
    </recommendedName>
</protein>
<feature type="region of interest" description="Disordered" evidence="2">
    <location>
        <begin position="117"/>
        <end position="138"/>
    </location>
</feature>
<name>A0A8S3FAC8_9BILA</name>
<dbReference type="Proteomes" id="UP000681720">
    <property type="component" value="Unassembled WGS sequence"/>
</dbReference>
<dbReference type="PANTHER" id="PTHR13473">
    <property type="entry name" value="MITOCHONDRIAL RIBOSOMAL PROTEIN L48"/>
    <property type="match status" value="1"/>
</dbReference>
<feature type="domain" description="Small ribosomal subunit protein uS10" evidence="3">
    <location>
        <begin position="1"/>
        <end position="57"/>
    </location>
</feature>
<evidence type="ECO:0000259" key="3">
    <source>
        <dbReference type="Pfam" id="PF00338"/>
    </source>
</evidence>
<dbReference type="InterPro" id="IPR027487">
    <property type="entry name" value="Ribosomal_mL48"/>
</dbReference>
<evidence type="ECO:0000256" key="1">
    <source>
        <dbReference type="SAM" id="Coils"/>
    </source>
</evidence>
<gene>
    <name evidence="4" type="ORF">BYL167_LOCUS65705</name>
    <name evidence="5" type="ORF">GIL414_LOCUS74869</name>
</gene>
<dbReference type="EMBL" id="CAJOBJ010341778">
    <property type="protein sequence ID" value="CAF5195932.1"/>
    <property type="molecule type" value="Genomic_DNA"/>
</dbReference>
<dbReference type="Proteomes" id="UP000681967">
    <property type="component" value="Unassembled WGS sequence"/>
</dbReference>
<dbReference type="Pfam" id="PF00338">
    <property type="entry name" value="Ribosomal_S10"/>
    <property type="match status" value="1"/>
</dbReference>
<dbReference type="GO" id="GO:0005761">
    <property type="term" value="C:mitochondrial ribosome"/>
    <property type="evidence" value="ECO:0007669"/>
    <property type="project" value="InterPro"/>
</dbReference>
<evidence type="ECO:0000256" key="2">
    <source>
        <dbReference type="SAM" id="MobiDB-lite"/>
    </source>
</evidence>
<accession>A0A8S3FAC8</accession>
<comment type="caution">
    <text evidence="4">The sequence shown here is derived from an EMBL/GenBank/DDBJ whole genome shotgun (WGS) entry which is preliminary data.</text>
</comment>
<dbReference type="InterPro" id="IPR027486">
    <property type="entry name" value="Ribosomal_uS10_dom"/>
</dbReference>
<sequence>KSSRVTILKPRSAQIDVEHHLNLYHRIVKFAKVKATIAPMLFECIRLNIPEGVELKIDTPNSADDEFRYVPDVELQQLQSELRAIDHEKEETQKARDAKRALKQKEKAQAMLLSILSPFNDETVPPSDDLPDNDEKSK</sequence>
<dbReference type="AlphaFoldDB" id="A0A8S3FAC8"/>
<feature type="non-terminal residue" evidence="4">
    <location>
        <position position="138"/>
    </location>
</feature>
<proteinExistence type="predicted"/>
<reference evidence="4" key="1">
    <citation type="submission" date="2021-02" db="EMBL/GenBank/DDBJ databases">
        <authorList>
            <person name="Nowell W R."/>
        </authorList>
    </citation>
    <scope>NUCLEOTIDE SEQUENCE</scope>
</reference>
<dbReference type="PANTHER" id="PTHR13473:SF0">
    <property type="entry name" value="LARGE RIBOSOMAL SUBUNIT PROTEIN ML48"/>
    <property type="match status" value="1"/>
</dbReference>
<evidence type="ECO:0000313" key="4">
    <source>
        <dbReference type="EMBL" id="CAF5111134.1"/>
    </source>
</evidence>
<evidence type="ECO:0000313" key="5">
    <source>
        <dbReference type="EMBL" id="CAF5195932.1"/>
    </source>
</evidence>
<feature type="coiled-coil region" evidence="1">
    <location>
        <begin position="75"/>
        <end position="108"/>
    </location>
</feature>
<keyword evidence="1" id="KW-0175">Coiled coil</keyword>
<dbReference type="EMBL" id="CAJOBH010241558">
    <property type="protein sequence ID" value="CAF5111134.1"/>
    <property type="molecule type" value="Genomic_DNA"/>
</dbReference>
<organism evidence="4 6">
    <name type="scientific">Rotaria magnacalcarata</name>
    <dbReference type="NCBI Taxonomy" id="392030"/>
    <lineage>
        <taxon>Eukaryota</taxon>
        <taxon>Metazoa</taxon>
        <taxon>Spiralia</taxon>
        <taxon>Gnathifera</taxon>
        <taxon>Rotifera</taxon>
        <taxon>Eurotatoria</taxon>
        <taxon>Bdelloidea</taxon>
        <taxon>Philodinida</taxon>
        <taxon>Philodinidae</taxon>
        <taxon>Rotaria</taxon>
    </lineage>
</organism>